<name>A0AB40AID7_DIOCR</name>
<feature type="repeat" description="PPR" evidence="2">
    <location>
        <begin position="186"/>
        <end position="220"/>
    </location>
</feature>
<dbReference type="PANTHER" id="PTHR47926">
    <property type="entry name" value="PENTATRICOPEPTIDE REPEAT-CONTAINING PROTEIN"/>
    <property type="match status" value="1"/>
</dbReference>
<dbReference type="GO" id="GO:0009451">
    <property type="term" value="P:RNA modification"/>
    <property type="evidence" value="ECO:0007669"/>
    <property type="project" value="InterPro"/>
</dbReference>
<organism evidence="4 5">
    <name type="scientific">Dioscorea cayennensis subsp. rotundata</name>
    <name type="common">White Guinea yam</name>
    <name type="synonym">Dioscorea rotundata</name>
    <dbReference type="NCBI Taxonomy" id="55577"/>
    <lineage>
        <taxon>Eukaryota</taxon>
        <taxon>Viridiplantae</taxon>
        <taxon>Streptophyta</taxon>
        <taxon>Embryophyta</taxon>
        <taxon>Tracheophyta</taxon>
        <taxon>Spermatophyta</taxon>
        <taxon>Magnoliopsida</taxon>
        <taxon>Liliopsida</taxon>
        <taxon>Dioscoreales</taxon>
        <taxon>Dioscoreaceae</taxon>
        <taxon>Dioscorea</taxon>
    </lineage>
</organism>
<accession>A0AB40AID7</accession>
<dbReference type="PROSITE" id="PS51375">
    <property type="entry name" value="PPR"/>
    <property type="match status" value="3"/>
</dbReference>
<dbReference type="AlphaFoldDB" id="A0AB40AID7"/>
<dbReference type="Pfam" id="PF20430">
    <property type="entry name" value="Eplus_motif"/>
    <property type="match status" value="1"/>
</dbReference>
<gene>
    <name evidence="5" type="primary">LOC120249956</name>
</gene>
<dbReference type="GO" id="GO:0008270">
    <property type="term" value="F:zinc ion binding"/>
    <property type="evidence" value="ECO:0007669"/>
    <property type="project" value="InterPro"/>
</dbReference>
<dbReference type="Pfam" id="PF20431">
    <property type="entry name" value="E_motif"/>
    <property type="match status" value="1"/>
</dbReference>
<dbReference type="InterPro" id="IPR032867">
    <property type="entry name" value="DYW_dom"/>
</dbReference>
<proteinExistence type="predicted"/>
<dbReference type="GO" id="GO:0003723">
    <property type="term" value="F:RNA binding"/>
    <property type="evidence" value="ECO:0007669"/>
    <property type="project" value="InterPro"/>
</dbReference>
<protein>
    <submittedName>
        <fullName evidence="5">Pentatricopeptide repeat-containing protein At2g02980, chloroplastic-like</fullName>
    </submittedName>
</protein>
<evidence type="ECO:0000313" key="4">
    <source>
        <dbReference type="Proteomes" id="UP001515500"/>
    </source>
</evidence>
<dbReference type="FunFam" id="1.25.40.10:FF:000404">
    <property type="entry name" value="Pentatricopeptide repeat-containing protein chloroplastic"/>
    <property type="match status" value="1"/>
</dbReference>
<dbReference type="FunFam" id="1.25.40.10:FF:000073">
    <property type="entry name" value="Pentatricopeptide repeat-containing protein chloroplastic"/>
    <property type="match status" value="1"/>
</dbReference>
<dbReference type="Proteomes" id="UP001515500">
    <property type="component" value="Chromosome 19"/>
</dbReference>
<dbReference type="InterPro" id="IPR011990">
    <property type="entry name" value="TPR-like_helical_dom_sf"/>
</dbReference>
<feature type="domain" description="DYW" evidence="3">
    <location>
        <begin position="365"/>
        <end position="457"/>
    </location>
</feature>
<dbReference type="Pfam" id="PF01535">
    <property type="entry name" value="PPR"/>
    <property type="match status" value="1"/>
</dbReference>
<feature type="repeat" description="PPR" evidence="2">
    <location>
        <begin position="97"/>
        <end position="131"/>
    </location>
</feature>
<dbReference type="InterPro" id="IPR002885">
    <property type="entry name" value="PPR_rpt"/>
</dbReference>
<reference evidence="5" key="1">
    <citation type="submission" date="2025-08" db="UniProtKB">
        <authorList>
            <consortium name="RefSeq"/>
        </authorList>
    </citation>
    <scope>IDENTIFICATION</scope>
</reference>
<dbReference type="NCBIfam" id="TIGR00756">
    <property type="entry name" value="PPR"/>
    <property type="match status" value="2"/>
</dbReference>
<sequence>MIRGFSLVQHPSKEPIILYKEMIRRGFAYPNSYTLAFVMKACSIVLAFWEGMQIHSHAYKHGLDSSMFVQNALLNFYAKCEEIDYARSVFDEIPDKNLVVRSTMISGYARVGLVNEALELFREMQEVGIEPDEVTMIERARNMFNEMEEKDTKAWSSMIVGFAIHGLVDDALEHFSRMLESKVKPNHVTFIGVLSACAHSGLVDDGRRFWSVMHELGIDPMIEHYGCMVDLLCRTGHLDEAFVFVNDMPISPNSIIWRTLLMGCKIRGSSDKIEIAAERLLELEPHNPENYVMLSNLYASRAQWEEVSYMRKKMKDSGAKIVPGCSCIELDGIVHRFVVGDESHPDIKEIRKVLIDVSERVHRAGHVPWTRGVLHDVAEEEKEIALCEHSERLAIAYGLLKTKSPTVIRVVKNLRACDDCHEITKIVSRVFDREIIVRDRVRFHRFVQGSCSCNDFW</sequence>
<dbReference type="InterPro" id="IPR046960">
    <property type="entry name" value="PPR_At4g14850-like_plant"/>
</dbReference>
<keyword evidence="1" id="KW-0677">Repeat</keyword>
<feature type="repeat" description="PPR" evidence="2">
    <location>
        <begin position="151"/>
        <end position="185"/>
    </location>
</feature>
<evidence type="ECO:0000313" key="5">
    <source>
        <dbReference type="RefSeq" id="XP_039114604.1"/>
    </source>
</evidence>
<dbReference type="GeneID" id="120249956"/>
<dbReference type="SUPFAM" id="SSF48452">
    <property type="entry name" value="TPR-like"/>
    <property type="match status" value="1"/>
</dbReference>
<evidence type="ECO:0000256" key="1">
    <source>
        <dbReference type="ARBA" id="ARBA00022737"/>
    </source>
</evidence>
<dbReference type="Pfam" id="PF14432">
    <property type="entry name" value="DYW_deaminase"/>
    <property type="match status" value="1"/>
</dbReference>
<dbReference type="RefSeq" id="XP_039114604.1">
    <property type="nucleotide sequence ID" value="XM_039258670.1"/>
</dbReference>
<dbReference type="Gene3D" id="1.25.40.10">
    <property type="entry name" value="Tetratricopeptide repeat domain"/>
    <property type="match status" value="2"/>
</dbReference>
<evidence type="ECO:0000256" key="2">
    <source>
        <dbReference type="PROSITE-ProRule" id="PRU00708"/>
    </source>
</evidence>
<dbReference type="PANTHER" id="PTHR47926:SF461">
    <property type="entry name" value="PENTATRICOPEPTIDE REPEAT SUPERFAMILY PROTEIN"/>
    <property type="match status" value="1"/>
</dbReference>
<dbReference type="InterPro" id="IPR046848">
    <property type="entry name" value="E_motif"/>
</dbReference>
<evidence type="ECO:0000259" key="3">
    <source>
        <dbReference type="Pfam" id="PF14432"/>
    </source>
</evidence>
<keyword evidence="4" id="KW-1185">Reference proteome</keyword>
<dbReference type="InterPro" id="IPR046849">
    <property type="entry name" value="E2_motif"/>
</dbReference>
<dbReference type="Pfam" id="PF13041">
    <property type="entry name" value="PPR_2"/>
    <property type="match status" value="2"/>
</dbReference>